<evidence type="ECO:0000256" key="10">
    <source>
        <dbReference type="ARBA" id="ARBA00051666"/>
    </source>
</evidence>
<dbReference type="PANTHER" id="PTHR10353:SF36">
    <property type="entry name" value="LP05116P"/>
    <property type="match status" value="1"/>
</dbReference>
<evidence type="ECO:0000256" key="4">
    <source>
        <dbReference type="ARBA" id="ARBA00022801"/>
    </source>
</evidence>
<dbReference type="PANTHER" id="PTHR10353">
    <property type="entry name" value="GLYCOSYL HYDROLASE"/>
    <property type="match status" value="1"/>
</dbReference>
<evidence type="ECO:0000313" key="18">
    <source>
        <dbReference type="WBParaSite" id="ALUE_0001164801-mRNA-1"/>
    </source>
</evidence>
<evidence type="ECO:0000256" key="7">
    <source>
        <dbReference type="ARBA" id="ARBA00048813"/>
    </source>
</evidence>
<accession>A0A9J2PQ80</accession>
<dbReference type="InterPro" id="IPR001360">
    <property type="entry name" value="Glyco_hydro_1"/>
</dbReference>
<dbReference type="WBParaSite" id="ALUE_0001164801-mRNA-1">
    <property type="protein sequence ID" value="ALUE_0001164801-mRNA-1"/>
    <property type="gene ID" value="ALUE_0001164801"/>
</dbReference>
<evidence type="ECO:0000256" key="8">
    <source>
        <dbReference type="ARBA" id="ARBA00050809"/>
    </source>
</evidence>
<comment type="similarity">
    <text evidence="12">Belongs to the glycosyl hydrolase 1 family. Klotho subfamily.</text>
</comment>
<reference evidence="18" key="1">
    <citation type="submission" date="2023-03" db="UniProtKB">
        <authorList>
            <consortium name="WormBaseParasite"/>
        </authorList>
    </citation>
    <scope>IDENTIFICATION</scope>
</reference>
<evidence type="ECO:0000256" key="2">
    <source>
        <dbReference type="ARBA" id="ARBA00012657"/>
    </source>
</evidence>
<evidence type="ECO:0000256" key="9">
    <source>
        <dbReference type="ARBA" id="ARBA00051414"/>
    </source>
</evidence>
<dbReference type="GO" id="GO:0004336">
    <property type="term" value="F:galactosylceramidase activity"/>
    <property type="evidence" value="ECO:0007669"/>
    <property type="project" value="UniProtKB-EC"/>
</dbReference>
<proteinExistence type="inferred from homology"/>
<comment type="catalytic activity">
    <reaction evidence="7">
        <text>beta-D-galactosyl-(1&lt;-&gt;1)-sphing-4-enine + H2O = sphing-4-enine + D-galactose</text>
        <dbReference type="Rhea" id="RHEA:43908"/>
        <dbReference type="ChEBI" id="CHEBI:4139"/>
        <dbReference type="ChEBI" id="CHEBI:15377"/>
        <dbReference type="ChEBI" id="CHEBI:57756"/>
        <dbReference type="ChEBI" id="CHEBI:57934"/>
    </reaction>
    <physiologicalReaction direction="left-to-right" evidence="7">
        <dbReference type="Rhea" id="RHEA:43909"/>
    </physiologicalReaction>
</comment>
<evidence type="ECO:0000256" key="13">
    <source>
        <dbReference type="ARBA" id="ARBA00068094"/>
    </source>
</evidence>
<dbReference type="Gene3D" id="3.20.20.80">
    <property type="entry name" value="Glycosidases"/>
    <property type="match status" value="1"/>
</dbReference>
<dbReference type="FunFam" id="3.20.20.80:FF:000011">
    <property type="entry name" value="Cytosolic beta-glucosidase"/>
    <property type="match status" value="1"/>
</dbReference>
<comment type="catalytic activity">
    <reaction evidence="6">
        <text>a beta-D-galactosyl-(1&lt;-&gt;1')-N-acylsphing-4-enine + H2O = an N-acylsphing-4-enine + D-galactose</text>
        <dbReference type="Rhea" id="RHEA:14297"/>
        <dbReference type="ChEBI" id="CHEBI:4139"/>
        <dbReference type="ChEBI" id="CHEBI:15377"/>
        <dbReference type="ChEBI" id="CHEBI:18390"/>
        <dbReference type="ChEBI" id="CHEBI:52639"/>
        <dbReference type="EC" id="3.2.1.46"/>
    </reaction>
    <physiologicalReaction direction="left-to-right" evidence="6">
        <dbReference type="Rhea" id="RHEA:14298"/>
    </physiologicalReaction>
</comment>
<evidence type="ECO:0000313" key="17">
    <source>
        <dbReference type="Proteomes" id="UP000036681"/>
    </source>
</evidence>
<evidence type="ECO:0000256" key="15">
    <source>
        <dbReference type="ARBA" id="ARBA00081896"/>
    </source>
</evidence>
<keyword evidence="5" id="KW-0326">Glycosidase</keyword>
<comment type="catalytic activity">
    <reaction evidence="1">
        <text>Hydrolysis of terminal, non-reducing beta-D-glucosyl residues with release of beta-D-glucose.</text>
        <dbReference type="EC" id="3.2.1.21"/>
    </reaction>
</comment>
<comment type="catalytic activity">
    <reaction evidence="10">
        <text>beta-D-glucosyl-(1&lt;-&gt;1)-N-octadecanoylsphing-4-enine + H2O = N-octadecanoylsphing-4-enine + D-glucose</text>
        <dbReference type="Rhea" id="RHEA:59284"/>
        <dbReference type="ChEBI" id="CHEBI:4167"/>
        <dbReference type="ChEBI" id="CHEBI:15377"/>
        <dbReference type="ChEBI" id="CHEBI:72961"/>
        <dbReference type="ChEBI" id="CHEBI:84719"/>
    </reaction>
    <physiologicalReaction direction="left-to-right" evidence="10">
        <dbReference type="Rhea" id="RHEA:59285"/>
    </physiologicalReaction>
</comment>
<dbReference type="GO" id="GO:0016052">
    <property type="term" value="P:carbohydrate catabolic process"/>
    <property type="evidence" value="ECO:0007669"/>
    <property type="project" value="UniProtKB-ARBA"/>
</dbReference>
<evidence type="ECO:0000256" key="16">
    <source>
        <dbReference type="ARBA" id="ARBA00083229"/>
    </source>
</evidence>
<keyword evidence="17" id="KW-1185">Reference proteome</keyword>
<keyword evidence="4" id="KW-0378">Hydrolase</keyword>
<dbReference type="EC" id="3.2.1.46" evidence="2"/>
<sequence>MSSFPKDFIWACATSAYQVEGGYTADGKGPSIWDAICEQKGRISDGTNGNIACDSFHRYKEDIECLKKLGVTHYRFSISWPRVLPRGTIDEINEQGLQYYENLINGLISEHIEPIVTLFHWDFPLALTELAGWLNPLSPKWFSDYAQLCFSRFGKNVKLWITFNEICMHAWCSSFVIPGLPDHRVISSLNVDESSPYVAGHHMLLAHASAYRIYEEHFKNIQKGRVGIVFSGQWYEPLEAGEEAAARNARIWTMDWLLHPILREDYPCTMKQRLAEVFKQTTSDTSLLPEFTKQEIQLVKGSADFIGLNYYTAVFCRKPNAERPTTPSMGILSKHAVFENCDDPRWERICGDNCWIRNTPFGLRKMLRFMRDEYDNPPLLITENGCADALGEELLVDNARIRYCNDHIRTIALAIKEDKANVFGYTLWSLLDNFEWNSGYTLRFGLFHVDFNDAERKRTPKKSVAWYYDLIQRQQRAAKDISNECLHFLSEESQ</sequence>
<dbReference type="Pfam" id="PF00232">
    <property type="entry name" value="Glyco_hydro_1"/>
    <property type="match status" value="1"/>
</dbReference>
<dbReference type="PRINTS" id="PR00131">
    <property type="entry name" value="GLHYDRLASE1"/>
</dbReference>
<evidence type="ECO:0000256" key="6">
    <source>
        <dbReference type="ARBA" id="ARBA00033698"/>
    </source>
</evidence>
<protein>
    <recommendedName>
        <fullName evidence="13">Cytosolic beta-glucosidase</fullName>
        <ecNumber evidence="3">3.2.1.21</ecNumber>
        <ecNumber evidence="2">3.2.1.46</ecNumber>
    </recommendedName>
    <alternativeName>
        <fullName evidence="14">Cytosolic galactosylceramidase</fullName>
    </alternativeName>
    <alternativeName>
        <fullName evidence="16">Cytosolic glucosylceramidase</fullName>
    </alternativeName>
    <alternativeName>
        <fullName evidence="15">Cytosolic glycosylceramidase</fullName>
    </alternativeName>
</protein>
<evidence type="ECO:0000256" key="3">
    <source>
        <dbReference type="ARBA" id="ARBA00012744"/>
    </source>
</evidence>
<dbReference type="EC" id="3.2.1.21" evidence="3"/>
<comment type="catalytic activity">
    <reaction evidence="11">
        <text>beta-D-glucosyl-(1&lt;-&gt;1)-sphing-4-enine + H2O = sphing-4-enine + D-glucose</text>
        <dbReference type="Rhea" id="RHEA:59288"/>
        <dbReference type="ChEBI" id="CHEBI:4167"/>
        <dbReference type="ChEBI" id="CHEBI:15377"/>
        <dbReference type="ChEBI" id="CHEBI:57756"/>
        <dbReference type="ChEBI" id="CHEBI:83992"/>
    </reaction>
    <physiologicalReaction direction="left-to-right" evidence="11">
        <dbReference type="Rhea" id="RHEA:59289"/>
    </physiologicalReaction>
</comment>
<evidence type="ECO:0000256" key="1">
    <source>
        <dbReference type="ARBA" id="ARBA00000448"/>
    </source>
</evidence>
<evidence type="ECO:0000256" key="5">
    <source>
        <dbReference type="ARBA" id="ARBA00023295"/>
    </source>
</evidence>
<evidence type="ECO:0000256" key="11">
    <source>
        <dbReference type="ARBA" id="ARBA00052085"/>
    </source>
</evidence>
<name>A0A9J2PQ80_ASCLU</name>
<evidence type="ECO:0000256" key="12">
    <source>
        <dbReference type="ARBA" id="ARBA00060858"/>
    </source>
</evidence>
<dbReference type="AlphaFoldDB" id="A0A9J2PQ80"/>
<dbReference type="Proteomes" id="UP000036681">
    <property type="component" value="Unplaced"/>
</dbReference>
<evidence type="ECO:0000256" key="14">
    <source>
        <dbReference type="ARBA" id="ARBA00079026"/>
    </source>
</evidence>
<comment type="catalytic activity">
    <reaction evidence="9">
        <text>a beta-D-xylosyl-(1&lt;-&gt;1')-N-acylsphing-4-enine + cholesterol = cholesteryl 3-beta-D-xyloside + an N-acylsphing-4-enine</text>
        <dbReference type="Rhea" id="RHEA:70239"/>
        <dbReference type="ChEBI" id="CHEBI:16113"/>
        <dbReference type="ChEBI" id="CHEBI:52639"/>
        <dbReference type="ChEBI" id="CHEBI:189067"/>
        <dbReference type="ChEBI" id="CHEBI:189068"/>
    </reaction>
    <physiologicalReaction direction="left-to-right" evidence="9">
        <dbReference type="Rhea" id="RHEA:70240"/>
    </physiologicalReaction>
    <physiologicalReaction direction="right-to-left" evidence="9">
        <dbReference type="Rhea" id="RHEA:70241"/>
    </physiologicalReaction>
</comment>
<comment type="catalytic activity">
    <reaction evidence="8">
        <text>beta-D-galactosyl-(1&lt;-&gt;1')-N-octadecanoylsphing-4-enine + H2O = N-octadecanoylsphing-4-enine + D-galactose</text>
        <dbReference type="Rhea" id="RHEA:59292"/>
        <dbReference type="ChEBI" id="CHEBI:4139"/>
        <dbReference type="ChEBI" id="CHEBI:15377"/>
        <dbReference type="ChEBI" id="CHEBI:72961"/>
        <dbReference type="ChEBI" id="CHEBI:84720"/>
    </reaction>
    <physiologicalReaction direction="left-to-right" evidence="8">
        <dbReference type="Rhea" id="RHEA:59293"/>
    </physiologicalReaction>
</comment>
<dbReference type="InterPro" id="IPR033132">
    <property type="entry name" value="GH_1_N_CS"/>
</dbReference>
<dbReference type="SUPFAM" id="SSF51445">
    <property type="entry name" value="(Trans)glycosidases"/>
    <property type="match status" value="1"/>
</dbReference>
<organism evidence="17 18">
    <name type="scientific">Ascaris lumbricoides</name>
    <name type="common">Giant roundworm</name>
    <dbReference type="NCBI Taxonomy" id="6252"/>
    <lineage>
        <taxon>Eukaryota</taxon>
        <taxon>Metazoa</taxon>
        <taxon>Ecdysozoa</taxon>
        <taxon>Nematoda</taxon>
        <taxon>Chromadorea</taxon>
        <taxon>Rhabditida</taxon>
        <taxon>Spirurina</taxon>
        <taxon>Ascaridomorpha</taxon>
        <taxon>Ascaridoidea</taxon>
        <taxon>Ascarididae</taxon>
        <taxon>Ascaris</taxon>
    </lineage>
</organism>
<dbReference type="GO" id="GO:0008422">
    <property type="term" value="F:beta-glucosidase activity"/>
    <property type="evidence" value="ECO:0007669"/>
    <property type="project" value="UniProtKB-EC"/>
</dbReference>
<dbReference type="InterPro" id="IPR017853">
    <property type="entry name" value="GH"/>
</dbReference>
<dbReference type="PROSITE" id="PS00653">
    <property type="entry name" value="GLYCOSYL_HYDROL_F1_2"/>
    <property type="match status" value="1"/>
</dbReference>